<accession>A0AAV0WGZ6</accession>
<reference evidence="1 2" key="1">
    <citation type="submission" date="2023-01" db="EMBL/GenBank/DDBJ databases">
        <authorList>
            <person name="Whitehead M."/>
        </authorList>
    </citation>
    <scope>NUCLEOTIDE SEQUENCE [LARGE SCALE GENOMIC DNA]</scope>
</reference>
<evidence type="ECO:0008006" key="3">
    <source>
        <dbReference type="Google" id="ProtNLM"/>
    </source>
</evidence>
<dbReference type="EMBL" id="CARXXK010000002">
    <property type="protein sequence ID" value="CAI6355011.1"/>
    <property type="molecule type" value="Genomic_DNA"/>
</dbReference>
<comment type="caution">
    <text evidence="1">The sequence shown here is derived from an EMBL/GenBank/DDBJ whole genome shotgun (WGS) entry which is preliminary data.</text>
</comment>
<dbReference type="AlphaFoldDB" id="A0AAV0WGZ6"/>
<dbReference type="Proteomes" id="UP001160148">
    <property type="component" value="Unassembled WGS sequence"/>
</dbReference>
<keyword evidence="2" id="KW-1185">Reference proteome</keyword>
<evidence type="ECO:0000313" key="2">
    <source>
        <dbReference type="Proteomes" id="UP001160148"/>
    </source>
</evidence>
<protein>
    <recommendedName>
        <fullName evidence="3">Peptidase aspartic putative domain-containing protein</fullName>
    </recommendedName>
</protein>
<proteinExistence type="predicted"/>
<name>A0AAV0WGZ6_9HEMI</name>
<sequence length="185" mass="20792">MPFKFVKISYETWLSYKAANITIRGVSGNSCTPIGEITASIKPRLNAFEASLQFFIMQNVASTLPTVYPEENIMKVINSKEYADPDACSTRKIYMIVGTQVFFRLLCIGQIRPAGTDAIWQKTVFGWILSGHITSTNPMHCLSATTSTLDPIQRQVQKFWELEEVVRSSPVQGVSTEEKDVKNIF</sequence>
<gene>
    <name evidence="1" type="ORF">MEUPH1_LOCUS10919</name>
</gene>
<evidence type="ECO:0000313" key="1">
    <source>
        <dbReference type="EMBL" id="CAI6355011.1"/>
    </source>
</evidence>
<organism evidence="1 2">
    <name type="scientific">Macrosiphum euphorbiae</name>
    <name type="common">potato aphid</name>
    <dbReference type="NCBI Taxonomy" id="13131"/>
    <lineage>
        <taxon>Eukaryota</taxon>
        <taxon>Metazoa</taxon>
        <taxon>Ecdysozoa</taxon>
        <taxon>Arthropoda</taxon>
        <taxon>Hexapoda</taxon>
        <taxon>Insecta</taxon>
        <taxon>Pterygota</taxon>
        <taxon>Neoptera</taxon>
        <taxon>Paraneoptera</taxon>
        <taxon>Hemiptera</taxon>
        <taxon>Sternorrhyncha</taxon>
        <taxon>Aphidomorpha</taxon>
        <taxon>Aphidoidea</taxon>
        <taxon>Aphididae</taxon>
        <taxon>Macrosiphini</taxon>
        <taxon>Macrosiphum</taxon>
    </lineage>
</organism>